<evidence type="ECO:0000313" key="2">
    <source>
        <dbReference type="EMBL" id="REF95037.1"/>
    </source>
</evidence>
<dbReference type="Gene3D" id="3.40.630.30">
    <property type="match status" value="2"/>
</dbReference>
<dbReference type="SUPFAM" id="SSF55729">
    <property type="entry name" value="Acyl-CoA N-acyltransferases (Nat)"/>
    <property type="match status" value="2"/>
</dbReference>
<dbReference type="InterPro" id="IPR016181">
    <property type="entry name" value="Acyl_CoA_acyltransferase"/>
</dbReference>
<reference evidence="2 3" key="1">
    <citation type="submission" date="2018-08" db="EMBL/GenBank/DDBJ databases">
        <title>Sequencing the genomes of 1000 actinobacteria strains.</title>
        <authorList>
            <person name="Klenk H.-P."/>
        </authorList>
    </citation>
    <scope>NUCLEOTIDE SEQUENCE [LARGE SCALE GENOMIC DNA]</scope>
    <source>
        <strain evidence="2 3">DSM 44099</strain>
    </source>
</reference>
<dbReference type="RefSeq" id="WP_116066786.1">
    <property type="nucleotide sequence ID" value="NZ_BONB01000018.1"/>
</dbReference>
<evidence type="ECO:0000259" key="1">
    <source>
        <dbReference type="PROSITE" id="PS51186"/>
    </source>
</evidence>
<dbReference type="Pfam" id="PF13302">
    <property type="entry name" value="Acetyltransf_3"/>
    <property type="match status" value="2"/>
</dbReference>
<dbReference type="PROSITE" id="PS51186">
    <property type="entry name" value="GNAT"/>
    <property type="match status" value="2"/>
</dbReference>
<dbReference type="PANTHER" id="PTHR43441">
    <property type="entry name" value="RIBOSOMAL-PROTEIN-SERINE ACETYLTRANSFERASE"/>
    <property type="match status" value="1"/>
</dbReference>
<keyword evidence="2" id="KW-0808">Transferase</keyword>
<dbReference type="InterPro" id="IPR051908">
    <property type="entry name" value="Ribosomal_N-acetyltransferase"/>
</dbReference>
<accession>A0A3D9ZCQ0</accession>
<organism evidence="2 3">
    <name type="scientific">Asanoa ferruginea</name>
    <dbReference type="NCBI Taxonomy" id="53367"/>
    <lineage>
        <taxon>Bacteria</taxon>
        <taxon>Bacillati</taxon>
        <taxon>Actinomycetota</taxon>
        <taxon>Actinomycetes</taxon>
        <taxon>Micromonosporales</taxon>
        <taxon>Micromonosporaceae</taxon>
        <taxon>Asanoa</taxon>
    </lineage>
</organism>
<gene>
    <name evidence="2" type="ORF">DFJ67_0985</name>
</gene>
<feature type="domain" description="N-acetyltransferase" evidence="1">
    <location>
        <begin position="11"/>
        <end position="178"/>
    </location>
</feature>
<feature type="domain" description="N-acetyltransferase" evidence="1">
    <location>
        <begin position="200"/>
        <end position="366"/>
    </location>
</feature>
<proteinExistence type="predicted"/>
<dbReference type="Proteomes" id="UP000256913">
    <property type="component" value="Unassembled WGS sequence"/>
</dbReference>
<dbReference type="InterPro" id="IPR000182">
    <property type="entry name" value="GNAT_dom"/>
</dbReference>
<evidence type="ECO:0000313" key="3">
    <source>
        <dbReference type="Proteomes" id="UP000256913"/>
    </source>
</evidence>
<dbReference type="GO" id="GO:0005737">
    <property type="term" value="C:cytoplasm"/>
    <property type="evidence" value="ECO:0007669"/>
    <property type="project" value="TreeGrafter"/>
</dbReference>
<dbReference type="OrthoDB" id="5293267at2"/>
<dbReference type="GO" id="GO:1990189">
    <property type="term" value="F:protein N-terminal-serine acetyltransferase activity"/>
    <property type="evidence" value="ECO:0007669"/>
    <property type="project" value="TreeGrafter"/>
</dbReference>
<sequence>MKPETIEAPGVRLRLVRDNDAADIETACNDGDVRRFLPSLPQPYTRDDAQRFVRDGATEAWATGGGIYAIADPATDRLLGTIGVHHVDNDRAQGEIGYWVAPWARGKRVATTATKALAAHAFAEGFDRLELLTAWENAKSVRVALAAGFQSEGARRGAARNADGTRREVAVFARLVGDPGEPVKRLLPDLPGGQLTDGVLTLRPVAPADADFYFDLLSTPDIIASHVPPVAPDREEIQLRCERAQTRWLLGERADLVMVDAATGAPAGDIGLYYQEPMTGQAMIGYCVHPAFRGRRFATRASVLLGRWVFANTGIGRLIAGTNPSNAGSQKVLEAAGFLREGYQRSRLPGLAGGRIDDILWAVLPGDLRETT</sequence>
<dbReference type="AlphaFoldDB" id="A0A3D9ZCQ0"/>
<protein>
    <submittedName>
        <fullName evidence="2">RimJ/RimL family protein N-acetyltransferase</fullName>
    </submittedName>
</protein>
<dbReference type="PANTHER" id="PTHR43441:SF10">
    <property type="entry name" value="ACETYLTRANSFERASE"/>
    <property type="match status" value="1"/>
</dbReference>
<dbReference type="GO" id="GO:0008999">
    <property type="term" value="F:protein-N-terminal-alanine acetyltransferase activity"/>
    <property type="evidence" value="ECO:0007669"/>
    <property type="project" value="TreeGrafter"/>
</dbReference>
<keyword evidence="3" id="KW-1185">Reference proteome</keyword>
<name>A0A3D9ZCQ0_9ACTN</name>
<comment type="caution">
    <text evidence="2">The sequence shown here is derived from an EMBL/GenBank/DDBJ whole genome shotgun (WGS) entry which is preliminary data.</text>
</comment>
<dbReference type="EMBL" id="QUMQ01000001">
    <property type="protein sequence ID" value="REF95037.1"/>
    <property type="molecule type" value="Genomic_DNA"/>
</dbReference>